<gene>
    <name evidence="9" type="ORF">SAMN04488103_101486</name>
</gene>
<proteinExistence type="inferred from homology"/>
<evidence type="ECO:0000313" key="9">
    <source>
        <dbReference type="EMBL" id="SEM56267.1"/>
    </source>
</evidence>
<evidence type="ECO:0000313" key="10">
    <source>
        <dbReference type="Proteomes" id="UP000198761"/>
    </source>
</evidence>
<evidence type="ECO:0000256" key="4">
    <source>
        <dbReference type="ARBA" id="ARBA00022475"/>
    </source>
</evidence>
<keyword evidence="3" id="KW-0813">Transport</keyword>
<feature type="transmembrane region" description="Helical" evidence="8">
    <location>
        <begin position="142"/>
        <end position="162"/>
    </location>
</feature>
<protein>
    <submittedName>
        <fullName evidence="9">Predicted branched-chain amino acid permease (Azaleucine resistance)</fullName>
    </submittedName>
</protein>
<feature type="transmembrane region" description="Helical" evidence="8">
    <location>
        <begin position="78"/>
        <end position="97"/>
    </location>
</feature>
<dbReference type="STRING" id="933059.SAMN04488103_101486"/>
<dbReference type="GO" id="GO:0005886">
    <property type="term" value="C:plasma membrane"/>
    <property type="evidence" value="ECO:0007669"/>
    <property type="project" value="UniProtKB-SubCell"/>
</dbReference>
<dbReference type="RefSeq" id="WP_091296225.1">
    <property type="nucleotide sequence ID" value="NZ_FOCE01000001.1"/>
</dbReference>
<dbReference type="EMBL" id="FOCE01000001">
    <property type="protein sequence ID" value="SEM56267.1"/>
    <property type="molecule type" value="Genomic_DNA"/>
</dbReference>
<dbReference type="Proteomes" id="UP000198761">
    <property type="component" value="Unassembled WGS sequence"/>
</dbReference>
<dbReference type="PANTHER" id="PTHR34979:SF1">
    <property type="entry name" value="INNER MEMBRANE PROTEIN YGAZ"/>
    <property type="match status" value="1"/>
</dbReference>
<name>A0A1H7ZFP5_9RHOB</name>
<dbReference type="OrthoDB" id="3579489at2"/>
<evidence type="ECO:0000256" key="1">
    <source>
        <dbReference type="ARBA" id="ARBA00004651"/>
    </source>
</evidence>
<evidence type="ECO:0000256" key="6">
    <source>
        <dbReference type="ARBA" id="ARBA00022989"/>
    </source>
</evidence>
<comment type="subcellular location">
    <subcellularLocation>
        <location evidence="1">Cell membrane</location>
        <topology evidence="1">Multi-pass membrane protein</topology>
    </subcellularLocation>
</comment>
<keyword evidence="5 8" id="KW-0812">Transmembrane</keyword>
<reference evidence="9 10" key="1">
    <citation type="submission" date="2016-10" db="EMBL/GenBank/DDBJ databases">
        <authorList>
            <person name="de Groot N.N."/>
        </authorList>
    </citation>
    <scope>NUCLEOTIDE SEQUENCE [LARGE SCALE GENOMIC DNA]</scope>
    <source>
        <strain evidence="9 10">DSM 3857</strain>
    </source>
</reference>
<sequence>MTAPPPSPTPSLLRAALLRGVFVSLPFLIIVVPFGVVFGVAAAAAGMGLIETMGFSVIVIAGAAQFAALQLIQDGAPLFIVILTALAVNLRLAMYSAALTPHLGATPPTVRACLAYCLMDQSFVASMVEYQRRPASPPAEKAAFFFGVALPLCPFWYVATWLGVTFGKAIPPEYALDFAVPICFLATVAPMLRGRANLAAAAVSVGVTLALWWMPYSSGLLVAGVAAMMTGAAVETLTEKRKVA</sequence>
<organism evidence="9 10">
    <name type="scientific">Gemmobacter aquatilis</name>
    <dbReference type="NCBI Taxonomy" id="933059"/>
    <lineage>
        <taxon>Bacteria</taxon>
        <taxon>Pseudomonadati</taxon>
        <taxon>Pseudomonadota</taxon>
        <taxon>Alphaproteobacteria</taxon>
        <taxon>Rhodobacterales</taxon>
        <taxon>Paracoccaceae</taxon>
        <taxon>Gemmobacter</taxon>
    </lineage>
</organism>
<evidence type="ECO:0000256" key="7">
    <source>
        <dbReference type="ARBA" id="ARBA00023136"/>
    </source>
</evidence>
<keyword evidence="10" id="KW-1185">Reference proteome</keyword>
<dbReference type="Pfam" id="PF03591">
    <property type="entry name" value="AzlC"/>
    <property type="match status" value="1"/>
</dbReference>
<evidence type="ECO:0000256" key="3">
    <source>
        <dbReference type="ARBA" id="ARBA00022448"/>
    </source>
</evidence>
<accession>A0A1H7ZFP5</accession>
<dbReference type="InterPro" id="IPR011606">
    <property type="entry name" value="Brnchd-chn_aa_trnsp_permease"/>
</dbReference>
<keyword evidence="6 8" id="KW-1133">Transmembrane helix</keyword>
<feature type="transmembrane region" description="Helical" evidence="8">
    <location>
        <begin position="220"/>
        <end position="238"/>
    </location>
</feature>
<feature type="transmembrane region" description="Helical" evidence="8">
    <location>
        <begin position="21"/>
        <end position="47"/>
    </location>
</feature>
<evidence type="ECO:0000256" key="8">
    <source>
        <dbReference type="SAM" id="Phobius"/>
    </source>
</evidence>
<evidence type="ECO:0000256" key="5">
    <source>
        <dbReference type="ARBA" id="ARBA00022692"/>
    </source>
</evidence>
<keyword evidence="7 8" id="KW-0472">Membrane</keyword>
<comment type="similarity">
    <text evidence="2">Belongs to the AzlC family.</text>
</comment>
<feature type="transmembrane region" description="Helical" evidence="8">
    <location>
        <begin position="174"/>
        <end position="192"/>
    </location>
</feature>
<dbReference type="AlphaFoldDB" id="A0A1H7ZFP5"/>
<keyword evidence="4" id="KW-1003">Cell membrane</keyword>
<dbReference type="PANTHER" id="PTHR34979">
    <property type="entry name" value="INNER MEMBRANE PROTEIN YGAZ"/>
    <property type="match status" value="1"/>
</dbReference>
<feature type="transmembrane region" description="Helical" evidence="8">
    <location>
        <begin position="53"/>
        <end position="71"/>
    </location>
</feature>
<dbReference type="GO" id="GO:1903785">
    <property type="term" value="P:L-valine transmembrane transport"/>
    <property type="evidence" value="ECO:0007669"/>
    <property type="project" value="TreeGrafter"/>
</dbReference>
<evidence type="ECO:0000256" key="2">
    <source>
        <dbReference type="ARBA" id="ARBA00010735"/>
    </source>
</evidence>